<feature type="compositionally biased region" description="Basic and acidic residues" evidence="1">
    <location>
        <begin position="117"/>
        <end position="147"/>
    </location>
</feature>
<protein>
    <submittedName>
        <fullName evidence="2">Uncharacterized protein</fullName>
    </submittedName>
</protein>
<feature type="compositionally biased region" description="Basic residues" evidence="1">
    <location>
        <begin position="101"/>
        <end position="116"/>
    </location>
</feature>
<keyword evidence="3" id="KW-1185">Reference proteome</keyword>
<feature type="compositionally biased region" description="Basic residues" evidence="1">
    <location>
        <begin position="1"/>
        <end position="10"/>
    </location>
</feature>
<evidence type="ECO:0000313" key="3">
    <source>
        <dbReference type="Proteomes" id="UP000010411"/>
    </source>
</evidence>
<comment type="caution">
    <text evidence="2">The sequence shown here is derived from an EMBL/GenBank/DDBJ whole genome shotgun (WGS) entry which is preliminary data.</text>
</comment>
<feature type="compositionally biased region" description="Pro residues" evidence="1">
    <location>
        <begin position="86"/>
        <end position="97"/>
    </location>
</feature>
<feature type="compositionally biased region" description="Polar residues" evidence="1">
    <location>
        <begin position="186"/>
        <end position="200"/>
    </location>
</feature>
<evidence type="ECO:0000256" key="1">
    <source>
        <dbReference type="SAM" id="MobiDB-lite"/>
    </source>
</evidence>
<gene>
    <name evidence="2" type="ORF">STRIP9103_09350</name>
</gene>
<name>L1KJ16_9ACTN</name>
<dbReference type="EMBL" id="AEJC01000642">
    <property type="protein sequence ID" value="EKX60587.1"/>
    <property type="molecule type" value="Genomic_DNA"/>
</dbReference>
<proteinExistence type="predicted"/>
<dbReference type="AlphaFoldDB" id="L1KJ16"/>
<feature type="compositionally biased region" description="Polar residues" evidence="1">
    <location>
        <begin position="162"/>
        <end position="172"/>
    </location>
</feature>
<evidence type="ECO:0000313" key="2">
    <source>
        <dbReference type="EMBL" id="EKX60587.1"/>
    </source>
</evidence>
<feature type="compositionally biased region" description="Low complexity" evidence="1">
    <location>
        <begin position="62"/>
        <end position="85"/>
    </location>
</feature>
<reference evidence="2 3" key="1">
    <citation type="submission" date="2012-11" db="EMBL/GenBank/DDBJ databases">
        <authorList>
            <person name="Huguet-Tapia J.C."/>
            <person name="Durkin A.S."/>
            <person name="Pettis G.S."/>
            <person name="Badger J.H."/>
        </authorList>
    </citation>
    <scope>NUCLEOTIDE SEQUENCE [LARGE SCALE GENOMIC DNA]</scope>
    <source>
        <strain evidence="2 3">91-03</strain>
    </source>
</reference>
<organism evidence="2 3">
    <name type="scientific">Streptomyces ipomoeae 91-03</name>
    <dbReference type="NCBI Taxonomy" id="698759"/>
    <lineage>
        <taxon>Bacteria</taxon>
        <taxon>Bacillati</taxon>
        <taxon>Actinomycetota</taxon>
        <taxon>Actinomycetes</taxon>
        <taxon>Kitasatosporales</taxon>
        <taxon>Streptomycetaceae</taxon>
        <taxon>Streptomyces</taxon>
    </lineage>
</organism>
<accession>L1KJ16</accession>
<dbReference type="Proteomes" id="UP000010411">
    <property type="component" value="Unassembled WGS sequence"/>
</dbReference>
<feature type="region of interest" description="Disordered" evidence="1">
    <location>
        <begin position="1"/>
        <end position="200"/>
    </location>
</feature>
<sequence>MDPSRRRHHGLTTSHDSPTSHDFPLGGDLPVNRSGFGAMRLSANGMIGPARDPKPVAPPCAAPSSSASTTSTPLPSTSATTAPSAPTGPDPRGPAPLPGRLRPRHRGQPVAHPRRRTAADHRSGRPAADDRGELRNEPRNLGIDRLDLVSLRIGMPEPPHDQSVSPSPNASKHSPRPMRSRPSSPCGTTSTQASVTTPRS</sequence>